<keyword evidence="6 12" id="KW-0547">Nucleotide-binding</keyword>
<dbReference type="InterPro" id="IPR002139">
    <property type="entry name" value="Ribo/fructo_kinase"/>
</dbReference>
<feature type="binding site" evidence="12">
    <location>
        <begin position="273"/>
        <end position="274"/>
    </location>
    <ligand>
        <name>ATP</name>
        <dbReference type="ChEBI" id="CHEBI:30616"/>
    </ligand>
</feature>
<dbReference type="Gene3D" id="3.40.1190.20">
    <property type="match status" value="1"/>
</dbReference>
<evidence type="ECO:0000256" key="6">
    <source>
        <dbReference type="ARBA" id="ARBA00022741"/>
    </source>
</evidence>
<comment type="pathway">
    <text evidence="12">Carbohydrate metabolism; D-ribose degradation; D-ribose 5-phosphate from beta-D-ribopyranose: step 2/2.</text>
</comment>
<dbReference type="GO" id="GO:0005737">
    <property type="term" value="C:cytoplasm"/>
    <property type="evidence" value="ECO:0007669"/>
    <property type="project" value="UniProtKB-SubCell"/>
</dbReference>
<comment type="subunit">
    <text evidence="12">Homodimer.</text>
</comment>
<feature type="binding site" evidence="12">
    <location>
        <position position="313"/>
    </location>
    <ligand>
        <name>K(+)</name>
        <dbReference type="ChEBI" id="CHEBI:29103"/>
    </ligand>
</feature>
<feature type="binding site" evidence="12">
    <location>
        <begin position="240"/>
        <end position="245"/>
    </location>
    <ligand>
        <name>ATP</name>
        <dbReference type="ChEBI" id="CHEBI:30616"/>
    </ligand>
</feature>
<dbReference type="CDD" id="cd01174">
    <property type="entry name" value="ribokinase"/>
    <property type="match status" value="1"/>
</dbReference>
<sequence length="322" mass="33590">MSLPTILVVGSLNTDLVTNTSRVPDAGETIQANSFATFNGGKGANQAVACARLSRLKTEQGIITAPSAYVRMVGCVGNDDFGTSLKSSLKSDGIDVDGVQVLDNVATGVAVILVESSGENRILITAGANGLCRPSPSYFSPAPALLVLQLEIPLDTVLELLKLASESSPPVATLLNPAPAVELPEDAYKNISHLVVNETEAAILGGEPVRIESDVQMVEDCQRASQKFVSKGVKGSIIITLGAKGAFWYDARSGNNALVPSEKVKVVDTTAAGDTFIGAFAVKIVNGYDVAEAVAYAIRASAKTVTKQGAQSSIPWRDEISQ</sequence>
<evidence type="ECO:0000256" key="12">
    <source>
        <dbReference type="HAMAP-Rule" id="MF_03215"/>
    </source>
</evidence>
<feature type="binding site" evidence="12">
    <location>
        <position position="151"/>
    </location>
    <ligand>
        <name>substrate</name>
    </ligand>
</feature>
<feature type="binding site" evidence="12">
    <location>
        <position position="268"/>
    </location>
    <ligand>
        <name>K(+)</name>
        <dbReference type="ChEBI" id="CHEBI:29103"/>
    </ligand>
</feature>
<comment type="activity regulation">
    <text evidence="12">Activated by a monovalent cation that binds near, but not in, the active site. The most likely occupant of the site in vivo is potassium. Ion binding induces a conformational change that may alter substrate affinity.</text>
</comment>
<keyword evidence="10 12" id="KW-0630">Potassium</keyword>
<dbReference type="PROSITE" id="PS00584">
    <property type="entry name" value="PFKB_KINASES_2"/>
    <property type="match status" value="1"/>
</dbReference>
<evidence type="ECO:0000256" key="8">
    <source>
        <dbReference type="ARBA" id="ARBA00022840"/>
    </source>
</evidence>
<comment type="cofactor">
    <cofactor evidence="12">
        <name>Mg(2+)</name>
        <dbReference type="ChEBI" id="CHEBI:18420"/>
    </cofactor>
    <text evidence="12">Requires a divalent cation, most likely magnesium in vivo, as an electrophilic catalyst to aid phosphoryl group transfer. It is the chelate of the metal and the nucleotide that is the actual substrate.</text>
</comment>
<protein>
    <recommendedName>
        <fullName evidence="3 12">Ribokinase</fullName>
        <shortName evidence="12">RK</shortName>
        <ecNumber evidence="2 12">2.7.1.15</ecNumber>
    </recommendedName>
</protein>
<dbReference type="EC" id="2.7.1.15" evidence="2 12"/>
<dbReference type="InterPro" id="IPR002173">
    <property type="entry name" value="Carboh/pur_kinase_PfkB_CS"/>
</dbReference>
<evidence type="ECO:0000313" key="15">
    <source>
        <dbReference type="Proteomes" id="UP001373714"/>
    </source>
</evidence>
<dbReference type="InterPro" id="IPR011611">
    <property type="entry name" value="PfkB_dom"/>
</dbReference>
<dbReference type="GO" id="GO:0005634">
    <property type="term" value="C:nucleus"/>
    <property type="evidence" value="ECO:0007669"/>
    <property type="project" value="UniProtKB-SubCell"/>
</dbReference>
<gene>
    <name evidence="14" type="ORF">TWF730_009546</name>
</gene>
<feature type="binding site" evidence="12">
    <location>
        <position position="307"/>
    </location>
    <ligand>
        <name>K(+)</name>
        <dbReference type="ChEBI" id="CHEBI:29103"/>
    </ligand>
</feature>
<feature type="binding site" evidence="12">
    <location>
        <begin position="13"/>
        <end position="15"/>
    </location>
    <ligand>
        <name>substrate</name>
    </ligand>
</feature>
<feature type="binding site" evidence="12">
    <location>
        <position position="304"/>
    </location>
    <ligand>
        <name>K(+)</name>
        <dbReference type="ChEBI" id="CHEBI:29103"/>
    </ligand>
</feature>
<keyword evidence="4 12" id="KW-0808">Transferase</keyword>
<evidence type="ECO:0000256" key="11">
    <source>
        <dbReference type="ARBA" id="ARBA00023277"/>
    </source>
</evidence>
<dbReference type="GO" id="GO:0004747">
    <property type="term" value="F:ribokinase activity"/>
    <property type="evidence" value="ECO:0007669"/>
    <property type="project" value="UniProtKB-UniRule"/>
</dbReference>
<dbReference type="AlphaFoldDB" id="A0AAV9UYQ7"/>
<keyword evidence="8 12" id="KW-0067">ATP-binding</keyword>
<evidence type="ECO:0000313" key="14">
    <source>
        <dbReference type="EMBL" id="KAK6348775.1"/>
    </source>
</evidence>
<evidence type="ECO:0000256" key="4">
    <source>
        <dbReference type="ARBA" id="ARBA00022679"/>
    </source>
</evidence>
<keyword evidence="12" id="KW-0963">Cytoplasm</keyword>
<keyword evidence="12" id="KW-0539">Nucleus</keyword>
<dbReference type="NCBIfam" id="TIGR02152">
    <property type="entry name" value="D_ribokin_bact"/>
    <property type="match status" value="1"/>
</dbReference>
<evidence type="ECO:0000256" key="5">
    <source>
        <dbReference type="ARBA" id="ARBA00022723"/>
    </source>
</evidence>
<evidence type="ECO:0000256" key="7">
    <source>
        <dbReference type="ARBA" id="ARBA00022777"/>
    </source>
</evidence>
<reference evidence="14 15" key="1">
    <citation type="submission" date="2019-10" db="EMBL/GenBank/DDBJ databases">
        <authorList>
            <person name="Palmer J.M."/>
        </authorList>
    </citation>
    <scope>NUCLEOTIDE SEQUENCE [LARGE SCALE GENOMIC DNA]</scope>
    <source>
        <strain evidence="14 15">TWF730</strain>
    </source>
</reference>
<dbReference type="GO" id="GO:0005524">
    <property type="term" value="F:ATP binding"/>
    <property type="evidence" value="ECO:0007669"/>
    <property type="project" value="UniProtKB-UniRule"/>
</dbReference>
<feature type="binding site" evidence="12">
    <location>
        <position position="270"/>
    </location>
    <ligand>
        <name>K(+)</name>
        <dbReference type="ChEBI" id="CHEBI:29103"/>
    </ligand>
</feature>
<proteinExistence type="inferred from homology"/>
<dbReference type="SUPFAM" id="SSF53613">
    <property type="entry name" value="Ribokinase-like"/>
    <property type="match status" value="1"/>
</dbReference>
<comment type="caution">
    <text evidence="14">The sequence shown here is derived from an EMBL/GenBank/DDBJ whole genome shotgun (WGS) entry which is preliminary data.</text>
</comment>
<keyword evidence="7 12" id="KW-0418">Kinase</keyword>
<feature type="binding site" evidence="12">
    <location>
        <position position="309"/>
    </location>
    <ligand>
        <name>K(+)</name>
        <dbReference type="ChEBI" id="CHEBI:29103"/>
    </ligand>
</feature>
<dbReference type="PANTHER" id="PTHR10584:SF166">
    <property type="entry name" value="RIBOKINASE"/>
    <property type="match status" value="1"/>
</dbReference>
<evidence type="ECO:0000256" key="3">
    <source>
        <dbReference type="ARBA" id="ARBA00016943"/>
    </source>
</evidence>
<comment type="subcellular location">
    <subcellularLocation>
        <location evidence="12">Cytoplasm</location>
    </subcellularLocation>
    <subcellularLocation>
        <location evidence="12">Nucleus</location>
    </subcellularLocation>
</comment>
<dbReference type="GO" id="GO:0019303">
    <property type="term" value="P:D-ribose catabolic process"/>
    <property type="evidence" value="ECO:0007669"/>
    <property type="project" value="UniProtKB-UniRule"/>
</dbReference>
<feature type="domain" description="Carbohydrate kinase PfkB" evidence="13">
    <location>
        <begin position="6"/>
        <end position="316"/>
    </location>
</feature>
<organism evidence="14 15">
    <name type="scientific">Orbilia blumenaviensis</name>
    <dbReference type="NCBI Taxonomy" id="1796055"/>
    <lineage>
        <taxon>Eukaryota</taxon>
        <taxon>Fungi</taxon>
        <taxon>Dikarya</taxon>
        <taxon>Ascomycota</taxon>
        <taxon>Pezizomycotina</taxon>
        <taxon>Orbiliomycetes</taxon>
        <taxon>Orbiliales</taxon>
        <taxon>Orbiliaceae</taxon>
        <taxon>Orbilia</taxon>
    </lineage>
</organism>
<evidence type="ECO:0000256" key="9">
    <source>
        <dbReference type="ARBA" id="ARBA00022842"/>
    </source>
</evidence>
<comment type="catalytic activity">
    <reaction evidence="12">
        <text>D-ribose + ATP = D-ribose 5-phosphate + ADP + H(+)</text>
        <dbReference type="Rhea" id="RHEA:13697"/>
        <dbReference type="ChEBI" id="CHEBI:15378"/>
        <dbReference type="ChEBI" id="CHEBI:30616"/>
        <dbReference type="ChEBI" id="CHEBI:47013"/>
        <dbReference type="ChEBI" id="CHEBI:78346"/>
        <dbReference type="ChEBI" id="CHEBI:456216"/>
        <dbReference type="EC" id="2.7.1.15"/>
    </reaction>
</comment>
<feature type="binding site" evidence="12">
    <location>
        <position position="274"/>
    </location>
    <ligand>
        <name>substrate</name>
    </ligand>
</feature>
<accession>A0AAV9UYQ7</accession>
<dbReference type="PRINTS" id="PR00990">
    <property type="entry name" value="RIBOKINASE"/>
</dbReference>
<dbReference type="InterPro" id="IPR011877">
    <property type="entry name" value="Ribokinase"/>
</dbReference>
<dbReference type="GO" id="GO:0046872">
    <property type="term" value="F:metal ion binding"/>
    <property type="evidence" value="ECO:0007669"/>
    <property type="project" value="UniProtKB-KW"/>
</dbReference>
<evidence type="ECO:0000259" key="13">
    <source>
        <dbReference type="Pfam" id="PF00294"/>
    </source>
</evidence>
<keyword evidence="9 12" id="KW-0460">Magnesium</keyword>
<keyword evidence="5 12" id="KW-0479">Metal-binding</keyword>
<keyword evidence="15" id="KW-1185">Reference proteome</keyword>
<dbReference type="HAMAP" id="MF_01987">
    <property type="entry name" value="Ribokinase"/>
    <property type="match status" value="1"/>
</dbReference>
<keyword evidence="11 12" id="KW-0119">Carbohydrate metabolism</keyword>
<comment type="function">
    <text evidence="12">Catalyzes the phosphorylation of ribose at O-5 in a reaction requiring ATP and magnesium. The resulting D-ribose-5-phosphate can then be used either for sythesis of nucleotides, histidine, and tryptophan, or as a component of the pentose phosphate pathway.</text>
</comment>
<dbReference type="InterPro" id="IPR029056">
    <property type="entry name" value="Ribokinase-like"/>
</dbReference>
<comment type="similarity">
    <text evidence="12">Belongs to the carbohydrate kinase PfkB family. Ribokinase subfamily.</text>
</comment>
<evidence type="ECO:0000256" key="10">
    <source>
        <dbReference type="ARBA" id="ARBA00022958"/>
    </source>
</evidence>
<evidence type="ECO:0000256" key="1">
    <source>
        <dbReference type="ARBA" id="ARBA00005380"/>
    </source>
</evidence>
<name>A0AAV9UYQ7_9PEZI</name>
<feature type="binding site" evidence="12">
    <location>
        <position position="197"/>
    </location>
    <ligand>
        <name>ATP</name>
        <dbReference type="ChEBI" id="CHEBI:30616"/>
    </ligand>
</feature>
<feature type="binding site" evidence="12">
    <location>
        <begin position="41"/>
        <end position="45"/>
    </location>
    <ligand>
        <name>substrate</name>
    </ligand>
</feature>
<comment type="similarity">
    <text evidence="1">Belongs to the carbohydrate kinase pfkB family.</text>
</comment>
<dbReference type="Proteomes" id="UP001373714">
    <property type="component" value="Unassembled WGS sequence"/>
</dbReference>
<comment type="caution">
    <text evidence="12">Lacks conserved residue(s) required for the propagation of feature annotation.</text>
</comment>
<dbReference type="PANTHER" id="PTHR10584">
    <property type="entry name" value="SUGAR KINASE"/>
    <property type="match status" value="1"/>
</dbReference>
<dbReference type="EMBL" id="JAVHNS010000007">
    <property type="protein sequence ID" value="KAK6348775.1"/>
    <property type="molecule type" value="Genomic_DNA"/>
</dbReference>
<dbReference type="Pfam" id="PF00294">
    <property type="entry name" value="PfkB"/>
    <property type="match status" value="1"/>
</dbReference>
<evidence type="ECO:0000256" key="2">
    <source>
        <dbReference type="ARBA" id="ARBA00012035"/>
    </source>
</evidence>
<feature type="active site" description="Proton acceptor" evidence="12">
    <location>
        <position position="274"/>
    </location>
</feature>